<dbReference type="SUPFAM" id="SSF52540">
    <property type="entry name" value="P-loop containing nucleoside triphosphate hydrolases"/>
    <property type="match status" value="1"/>
</dbReference>
<gene>
    <name evidence="3" type="ORF">A6E74_07165</name>
</gene>
<dbReference type="Proteomes" id="UP000078516">
    <property type="component" value="Unassembled WGS sequence"/>
</dbReference>
<evidence type="ECO:0000313" key="4">
    <source>
        <dbReference type="Proteomes" id="UP000078516"/>
    </source>
</evidence>
<keyword evidence="4" id="KW-1185">Reference proteome</keyword>
<reference evidence="3 4" key="1">
    <citation type="submission" date="2016-04" db="EMBL/GenBank/DDBJ databases">
        <title>Draft genome of an Enterococcus thailandicus strain isolated from bovine feces.</title>
        <authorList>
            <person name="Beukers A.G."/>
            <person name="Zaheer R."/>
            <person name="Goji N."/>
            <person name="Cook S.R."/>
            <person name="Amoako K."/>
            <person name="Chaves A.V."/>
            <person name="Ward M.P."/>
            <person name="Mcallister T.A."/>
        </authorList>
    </citation>
    <scope>NUCLEOTIDE SEQUENCE [LARGE SCALE GENOMIC DNA]</scope>
    <source>
        <strain evidence="3 4">F0711D 46</strain>
    </source>
</reference>
<dbReference type="Pfam" id="PF00910">
    <property type="entry name" value="RNA_helicase"/>
    <property type="match status" value="1"/>
</dbReference>
<evidence type="ECO:0000259" key="2">
    <source>
        <dbReference type="Pfam" id="PF01719"/>
    </source>
</evidence>
<dbReference type="GO" id="GO:0006260">
    <property type="term" value="P:DNA replication"/>
    <property type="evidence" value="ECO:0007669"/>
    <property type="project" value="InterPro"/>
</dbReference>
<dbReference type="EMBL" id="LWMN01000012">
    <property type="protein sequence ID" value="OAQ55837.1"/>
    <property type="molecule type" value="Genomic_DNA"/>
</dbReference>
<protein>
    <submittedName>
        <fullName evidence="3">AAA family ATPase</fullName>
    </submittedName>
</protein>
<dbReference type="AlphaFoldDB" id="A0A179ERG0"/>
<dbReference type="InterPro" id="IPR000605">
    <property type="entry name" value="Helicase_SF3_ssDNA/RNA_vir"/>
</dbReference>
<dbReference type="GO" id="GO:0003677">
    <property type="term" value="F:DNA binding"/>
    <property type="evidence" value="ECO:0007669"/>
    <property type="project" value="InterPro"/>
</dbReference>
<dbReference type="InterPro" id="IPR002631">
    <property type="entry name" value="Plasmid_rep_OBD"/>
</dbReference>
<sequence>MKKQANLSCVMLVQQLEPEFWIGWDDVIIEEAHNGNIRPLIEELVKRFEKDGCEVNEAYGILHDKDLISVWNQDEMKNVEELKAKHVHILIKFGKGDTLNSLAVKAGVAPQYLEKAKSGRYGYDNLLSYLVHAKDQDKHQYFPDEVVTVSGEEYTSVYNRRMETWVRGRATKEAKATDLSVDYLVSEILAGKLTKSQVLLTNEFYRVYALHKRKINDAFDTAGESKSYQTIADLDAGNFKKTTLFIMAESGAGKTVLSKKIISILQSVALKKMEQRWDYCLTASNNAFDEYNGQDIIFLDDIRGDSLSVSDWLKLLDPYTISPISARYHNKMGSAKAIIITSTKTPSEFFSIAKGNFHEDLGQFFRRIDLLINIEDDKFHLSKPEKAPPASTQFPYVIKPPSHYFHFDGTYHKNKALDMVTKTVIRNMQLNKKKPVTQPAKANVTDHLKK</sequence>
<feature type="domain" description="Helicase superfamily 3 single-stranded DNA/RNA virus" evidence="1">
    <location>
        <begin position="245"/>
        <end position="342"/>
    </location>
</feature>
<dbReference type="InterPro" id="IPR027417">
    <property type="entry name" value="P-loop_NTPase"/>
</dbReference>
<comment type="caution">
    <text evidence="3">The sequence shown here is derived from an EMBL/GenBank/DDBJ whole genome shotgun (WGS) entry which is preliminary data.</text>
</comment>
<proteinExistence type="predicted"/>
<dbReference type="RefSeq" id="WP_067483596.1">
    <property type="nucleotide sequence ID" value="NZ_LWMN01000012.1"/>
</dbReference>
<dbReference type="GO" id="GO:0005727">
    <property type="term" value="C:extrachromosomal circular DNA"/>
    <property type="evidence" value="ECO:0007669"/>
    <property type="project" value="InterPro"/>
</dbReference>
<dbReference type="GO" id="GO:0003723">
    <property type="term" value="F:RNA binding"/>
    <property type="evidence" value="ECO:0007669"/>
    <property type="project" value="InterPro"/>
</dbReference>
<evidence type="ECO:0000313" key="3">
    <source>
        <dbReference type="EMBL" id="OAQ55837.1"/>
    </source>
</evidence>
<accession>A0A179ERG0</accession>
<dbReference type="GO" id="GO:0003724">
    <property type="term" value="F:RNA helicase activity"/>
    <property type="evidence" value="ECO:0007669"/>
    <property type="project" value="InterPro"/>
</dbReference>
<dbReference type="Pfam" id="PF01719">
    <property type="entry name" value="Rep_OBD"/>
    <property type="match status" value="1"/>
</dbReference>
<dbReference type="Gene3D" id="3.40.1310.30">
    <property type="match status" value="1"/>
</dbReference>
<dbReference type="Gene3D" id="3.40.50.300">
    <property type="entry name" value="P-loop containing nucleotide triphosphate hydrolases"/>
    <property type="match status" value="1"/>
</dbReference>
<organism evidence="3 4">
    <name type="scientific">Enterococcus thailandicus</name>
    <dbReference type="NCBI Taxonomy" id="417368"/>
    <lineage>
        <taxon>Bacteria</taxon>
        <taxon>Bacillati</taxon>
        <taxon>Bacillota</taxon>
        <taxon>Bacilli</taxon>
        <taxon>Lactobacillales</taxon>
        <taxon>Enterococcaceae</taxon>
        <taxon>Enterococcus</taxon>
    </lineage>
</organism>
<name>A0A179ERG0_ENTTH</name>
<evidence type="ECO:0000259" key="1">
    <source>
        <dbReference type="Pfam" id="PF00910"/>
    </source>
</evidence>
<dbReference type="GO" id="GO:0003916">
    <property type="term" value="F:DNA topoisomerase activity"/>
    <property type="evidence" value="ECO:0007669"/>
    <property type="project" value="InterPro"/>
</dbReference>
<feature type="domain" description="Plasmid replication protein origin binding" evidence="2">
    <location>
        <begin position="55"/>
        <end position="151"/>
    </location>
</feature>